<accession>A0A9D3WRZ0</accession>
<feature type="non-terminal residue" evidence="4">
    <location>
        <position position="1"/>
    </location>
</feature>
<evidence type="ECO:0000259" key="3">
    <source>
        <dbReference type="PROSITE" id="PS51791"/>
    </source>
</evidence>
<sequence length="393" mass="44168">NSQFMKGASPALKAKGKVPFIGFLHSHSLIHLHNALHKPHGTWHSVRQAGMDIQRKGGRLRLTVTSHFPIEPVSLQAGLENPLQIKVTASGSNRHFKYTLAASLDYRTEANRWMAIHKAAEMSNSEPNQEFQMVEQMEETGERKAGDGKAPESNPSGGKESPSVTSESTVFSNSYANQYAMRKFFVTRPGAFDQAIEDLKIHVIKNSGEIAQSFWLLSEIDHWNNERERVVVITDANLLVCKYDFIMLSCLQVQRIPLNYIDRICRGQFTFPERSLDKREGEGLRIYWDNLKEPSALSRWNPWATDIPYATFTEHPVKNSSERFSAICQMSEFTAQLIQAVQTTQSKNPAPGKTSGVVVLNQPLLIDTYTGFMSFIGNRNKLGYSLARGSVGF</sequence>
<organism evidence="4 5">
    <name type="scientific">Mauremys mutica</name>
    <name type="common">yellowpond turtle</name>
    <dbReference type="NCBI Taxonomy" id="74926"/>
    <lineage>
        <taxon>Eukaryota</taxon>
        <taxon>Metazoa</taxon>
        <taxon>Chordata</taxon>
        <taxon>Craniata</taxon>
        <taxon>Vertebrata</taxon>
        <taxon>Euteleostomi</taxon>
        <taxon>Archelosauria</taxon>
        <taxon>Testudinata</taxon>
        <taxon>Testudines</taxon>
        <taxon>Cryptodira</taxon>
        <taxon>Durocryptodira</taxon>
        <taxon>Testudinoidea</taxon>
        <taxon>Geoemydidae</taxon>
        <taxon>Geoemydinae</taxon>
        <taxon>Mauremys</taxon>
    </lineage>
</organism>
<reference evidence="4" key="1">
    <citation type="submission" date="2021-09" db="EMBL/GenBank/DDBJ databases">
        <title>The genome of Mauremys mutica provides insights into the evolution of semi-aquatic lifestyle.</title>
        <authorList>
            <person name="Gong S."/>
            <person name="Gao Y."/>
        </authorList>
    </citation>
    <scope>NUCLEOTIDE SEQUENCE</scope>
    <source>
        <strain evidence="4">MM-2020</strain>
        <tissue evidence="4">Muscle</tissue>
    </source>
</reference>
<dbReference type="PANTHER" id="PTHR31108">
    <property type="entry name" value="TUMOR PROTEIN P63-REGULATED GENE 1-LIKE PROTEIN"/>
    <property type="match status" value="1"/>
</dbReference>
<dbReference type="Proteomes" id="UP000827986">
    <property type="component" value="Unassembled WGS sequence"/>
</dbReference>
<keyword evidence="5" id="KW-1185">Reference proteome</keyword>
<gene>
    <name evidence="4" type="ORF">KIL84_023072</name>
</gene>
<protein>
    <recommendedName>
        <fullName evidence="3">HSac2 domain-containing protein</fullName>
    </recommendedName>
</protein>
<dbReference type="InterPro" id="IPR040242">
    <property type="entry name" value="TPRG1-like"/>
</dbReference>
<dbReference type="GO" id="GO:0005737">
    <property type="term" value="C:cytoplasm"/>
    <property type="evidence" value="ECO:0007669"/>
    <property type="project" value="TreeGrafter"/>
</dbReference>
<name>A0A9D3WRZ0_9SAUR</name>
<dbReference type="EMBL" id="JAHDVG010000488">
    <property type="protein sequence ID" value="KAH1165513.1"/>
    <property type="molecule type" value="Genomic_DNA"/>
</dbReference>
<dbReference type="InterPro" id="IPR034753">
    <property type="entry name" value="hSac2"/>
</dbReference>
<dbReference type="AlphaFoldDB" id="A0A9D3WRZ0"/>
<dbReference type="PROSITE" id="PS51791">
    <property type="entry name" value="HSAC2"/>
    <property type="match status" value="1"/>
</dbReference>
<dbReference type="InterPro" id="IPR022158">
    <property type="entry name" value="Inositol_phosphatase"/>
</dbReference>
<evidence type="ECO:0000313" key="4">
    <source>
        <dbReference type="EMBL" id="KAH1165513.1"/>
    </source>
</evidence>
<feature type="domain" description="HSac2" evidence="3">
    <location>
        <begin position="186"/>
        <end position="358"/>
    </location>
</feature>
<dbReference type="PANTHER" id="PTHR31108:SF6">
    <property type="entry name" value="TUMOR PROTEIN P63-REGULATED GENE 1 PROTEIN"/>
    <property type="match status" value="1"/>
</dbReference>
<feature type="region of interest" description="Disordered" evidence="2">
    <location>
        <begin position="137"/>
        <end position="166"/>
    </location>
</feature>
<dbReference type="Pfam" id="PF12456">
    <property type="entry name" value="hSac2"/>
    <property type="match status" value="1"/>
</dbReference>
<evidence type="ECO:0000256" key="1">
    <source>
        <dbReference type="ARBA" id="ARBA00009163"/>
    </source>
</evidence>
<evidence type="ECO:0000313" key="5">
    <source>
        <dbReference type="Proteomes" id="UP000827986"/>
    </source>
</evidence>
<evidence type="ECO:0000256" key="2">
    <source>
        <dbReference type="SAM" id="MobiDB-lite"/>
    </source>
</evidence>
<comment type="caution">
    <text evidence="4">The sequence shown here is derived from an EMBL/GenBank/DDBJ whole genome shotgun (WGS) entry which is preliminary data.</text>
</comment>
<feature type="compositionally biased region" description="Basic and acidic residues" evidence="2">
    <location>
        <begin position="140"/>
        <end position="150"/>
    </location>
</feature>
<proteinExistence type="inferred from homology"/>
<comment type="similarity">
    <text evidence="1">Belongs to the TPRG1 family.</text>
</comment>